<dbReference type="GO" id="GO:0008610">
    <property type="term" value="P:lipid biosynthetic process"/>
    <property type="evidence" value="ECO:0007669"/>
    <property type="project" value="InterPro"/>
</dbReference>
<feature type="domain" description="Fatty acid hydroxylase" evidence="6">
    <location>
        <begin position="181"/>
        <end position="309"/>
    </location>
</feature>
<dbReference type="Proteomes" id="UP000054851">
    <property type="component" value="Unassembled WGS sequence"/>
</dbReference>
<evidence type="ECO:0000259" key="6">
    <source>
        <dbReference type="Pfam" id="PF04116"/>
    </source>
</evidence>
<dbReference type="GO" id="GO:0016491">
    <property type="term" value="F:oxidoreductase activity"/>
    <property type="evidence" value="ECO:0007669"/>
    <property type="project" value="InterPro"/>
</dbReference>
<comment type="subcellular location">
    <subcellularLocation>
        <location evidence="1">Membrane</location>
    </subcellularLocation>
</comment>
<evidence type="ECO:0000256" key="5">
    <source>
        <dbReference type="SAM" id="Phobius"/>
    </source>
</evidence>
<dbReference type="GO" id="GO:0016020">
    <property type="term" value="C:membrane"/>
    <property type="evidence" value="ECO:0007669"/>
    <property type="project" value="UniProtKB-SubCell"/>
</dbReference>
<comment type="caution">
    <text evidence="7">The sequence shown here is derived from an EMBL/GenBank/DDBJ whole genome shotgun (WGS) entry which is preliminary data.</text>
</comment>
<dbReference type="OrthoDB" id="9770329at2"/>
<protein>
    <submittedName>
        <fullName evidence="7">Fatty acid hydroxylase superfamily protein</fullName>
    </submittedName>
</protein>
<feature type="transmembrane region" description="Helical" evidence="5">
    <location>
        <begin position="136"/>
        <end position="159"/>
    </location>
</feature>
<dbReference type="Pfam" id="PF04116">
    <property type="entry name" value="FA_hydroxylase"/>
    <property type="match status" value="1"/>
</dbReference>
<dbReference type="RefSeq" id="WP_061171126.1">
    <property type="nucleotide sequence ID" value="NZ_FCOA02000029.1"/>
</dbReference>
<keyword evidence="3 5" id="KW-1133">Transmembrane helix</keyword>
<dbReference type="InterPro" id="IPR050307">
    <property type="entry name" value="Sterol_Desaturase_Related"/>
</dbReference>
<organism evidence="7 8">
    <name type="scientific">Caballeronia hypogeia</name>
    <dbReference type="NCBI Taxonomy" id="1777140"/>
    <lineage>
        <taxon>Bacteria</taxon>
        <taxon>Pseudomonadati</taxon>
        <taxon>Pseudomonadota</taxon>
        <taxon>Betaproteobacteria</taxon>
        <taxon>Burkholderiales</taxon>
        <taxon>Burkholderiaceae</taxon>
        <taxon>Caballeronia</taxon>
    </lineage>
</organism>
<dbReference type="AlphaFoldDB" id="A0A158CWI0"/>
<evidence type="ECO:0000256" key="3">
    <source>
        <dbReference type="ARBA" id="ARBA00022989"/>
    </source>
</evidence>
<dbReference type="PANTHER" id="PTHR11863">
    <property type="entry name" value="STEROL DESATURASE"/>
    <property type="match status" value="1"/>
</dbReference>
<dbReference type="EMBL" id="FCOA02000029">
    <property type="protein sequence ID" value="SAK86571.1"/>
    <property type="molecule type" value="Genomic_DNA"/>
</dbReference>
<feature type="transmembrane region" description="Helical" evidence="5">
    <location>
        <begin position="84"/>
        <end position="104"/>
    </location>
</feature>
<keyword evidence="2 5" id="KW-0812">Transmembrane</keyword>
<evidence type="ECO:0000313" key="8">
    <source>
        <dbReference type="Proteomes" id="UP000054851"/>
    </source>
</evidence>
<proteinExistence type="predicted"/>
<keyword evidence="8" id="KW-1185">Reference proteome</keyword>
<keyword evidence="4 5" id="KW-0472">Membrane</keyword>
<name>A0A158CWI0_9BURK</name>
<accession>A0A158CWI0</accession>
<gene>
    <name evidence="7" type="ORF">AWB79_06095</name>
</gene>
<dbReference type="STRING" id="1777140.AWB79_06095"/>
<dbReference type="GO" id="GO:0005506">
    <property type="term" value="F:iron ion binding"/>
    <property type="evidence" value="ECO:0007669"/>
    <property type="project" value="InterPro"/>
</dbReference>
<evidence type="ECO:0000313" key="7">
    <source>
        <dbReference type="EMBL" id="SAK86571.1"/>
    </source>
</evidence>
<reference evidence="7" key="1">
    <citation type="submission" date="2016-01" db="EMBL/GenBank/DDBJ databases">
        <authorList>
            <person name="Peeters C."/>
        </authorList>
    </citation>
    <scope>NUCLEOTIDE SEQUENCE</scope>
    <source>
        <strain evidence="7">LMG 29322</strain>
    </source>
</reference>
<evidence type="ECO:0000256" key="1">
    <source>
        <dbReference type="ARBA" id="ARBA00004370"/>
    </source>
</evidence>
<feature type="transmembrane region" description="Helical" evidence="5">
    <location>
        <begin position="39"/>
        <end position="64"/>
    </location>
</feature>
<dbReference type="InterPro" id="IPR006694">
    <property type="entry name" value="Fatty_acid_hydroxylase"/>
</dbReference>
<evidence type="ECO:0000256" key="2">
    <source>
        <dbReference type="ARBA" id="ARBA00022692"/>
    </source>
</evidence>
<feature type="transmembrane region" description="Helical" evidence="5">
    <location>
        <begin position="171"/>
        <end position="193"/>
    </location>
</feature>
<sequence>MDDSLYGKRNKRGDWTPHSRIEAIPLFVWPPRPRALFRWVMGVPGYIFPWNITYALISLLIWLYLTPSEETLKVFSFDWLAYLLARNAGLLLLVSGAWHLRLYVQRRQNDTFKFNGKWPATDNSAFLFKNQVADNLIWGFVFGVPIWTAFEALALWAFANHFVPYVDWKAHPYYCTALLLAIPLIHDVHFYIVHRALHWPPLYRAVHKFHHNNVNPIPYSGLAMHPVEHFFYFTGVLIHFVVPSHPFHAVFHLMHSALSPAQGHAGFSKVLFGERRGIDTESYGHYLHHKYFECNYADGMLPLDRWFGTFHDGSKEAQEAMDKRFLARAQKENAKRAASSA</sequence>
<evidence type="ECO:0000256" key="4">
    <source>
        <dbReference type="ARBA" id="ARBA00023136"/>
    </source>
</evidence>